<dbReference type="Pfam" id="PF07396">
    <property type="entry name" value="Porin_O_P"/>
    <property type="match status" value="1"/>
</dbReference>
<protein>
    <submittedName>
        <fullName evidence="1">Porin</fullName>
    </submittedName>
</protein>
<keyword evidence="2" id="KW-1185">Reference proteome</keyword>
<sequence length="83" mass="9301">MYVCYFNGHLSASSEPGRGITGRYSLLKLKQEKQDAKTYALGVNYIVNKNLKFMADYIKANYFEAGGTITSGNAISLRLQYSF</sequence>
<accession>A0ABU9H1A8</accession>
<dbReference type="InterPro" id="IPR010870">
    <property type="entry name" value="Porin_O/P"/>
</dbReference>
<reference evidence="1 2" key="1">
    <citation type="submission" date="2024-02" db="EMBL/GenBank/DDBJ databases">
        <title>Bacteria isolated from the canopy kelp, Nereocystis luetkeana.</title>
        <authorList>
            <person name="Pfister C.A."/>
            <person name="Younker I.T."/>
            <person name="Light S.H."/>
        </authorList>
    </citation>
    <scope>NUCLEOTIDE SEQUENCE [LARGE SCALE GENOMIC DNA]</scope>
    <source>
        <strain evidence="1 2">TI.1.03</strain>
    </source>
</reference>
<dbReference type="InterPro" id="IPR023614">
    <property type="entry name" value="Porin_dom_sf"/>
</dbReference>
<dbReference type="Gene3D" id="2.40.160.10">
    <property type="entry name" value="Porin"/>
    <property type="match status" value="1"/>
</dbReference>
<dbReference type="EMBL" id="JBAKAW010000009">
    <property type="protein sequence ID" value="MEL0655588.1"/>
    <property type="molecule type" value="Genomic_DNA"/>
</dbReference>
<dbReference type="Proteomes" id="UP001371391">
    <property type="component" value="Unassembled WGS sequence"/>
</dbReference>
<evidence type="ECO:0000313" key="1">
    <source>
        <dbReference type="EMBL" id="MEL0655588.1"/>
    </source>
</evidence>
<name>A0ABU9H1A8_9GAMM</name>
<proteinExistence type="predicted"/>
<organism evidence="1 2">
    <name type="scientific">Pseudoalteromonas issachenkonii</name>
    <dbReference type="NCBI Taxonomy" id="152297"/>
    <lineage>
        <taxon>Bacteria</taxon>
        <taxon>Pseudomonadati</taxon>
        <taxon>Pseudomonadota</taxon>
        <taxon>Gammaproteobacteria</taxon>
        <taxon>Alteromonadales</taxon>
        <taxon>Pseudoalteromonadaceae</taxon>
        <taxon>Pseudoalteromonas</taxon>
    </lineage>
</organism>
<gene>
    <name evidence="1" type="ORF">V6257_11140</name>
</gene>
<dbReference type="SUPFAM" id="SSF56935">
    <property type="entry name" value="Porins"/>
    <property type="match status" value="1"/>
</dbReference>
<comment type="caution">
    <text evidence="1">The sequence shown here is derived from an EMBL/GenBank/DDBJ whole genome shotgun (WGS) entry which is preliminary data.</text>
</comment>
<dbReference type="RefSeq" id="WP_341602782.1">
    <property type="nucleotide sequence ID" value="NZ_JBAKAW010000009.1"/>
</dbReference>
<evidence type="ECO:0000313" key="2">
    <source>
        <dbReference type="Proteomes" id="UP001371391"/>
    </source>
</evidence>